<dbReference type="EMBL" id="BABT02000090">
    <property type="protein sequence ID" value="GAA96457.1"/>
    <property type="molecule type" value="Genomic_DNA"/>
</dbReference>
<dbReference type="HOGENOM" id="CLU_1402768_0_0_1"/>
<dbReference type="Proteomes" id="UP000009131">
    <property type="component" value="Unassembled WGS sequence"/>
</dbReference>
<proteinExistence type="predicted"/>
<sequence length="194" mass="20608">MENHGTEIDTCLSKHSTARAAKVVITSEHQARHFATSTSSGANNRRHERANSSPSHQSFPACGRDSSRNLDLTRSATTPERHLLGVTSSLVSQHIGWLNPNSSASSHMATSDQTVSTGGLALAGRISFGHNLVDHYALPTTRQGNQATLREPSSGLALVIRSASAEWLSALGLAGLNLTRALSTRCQSSPFKIA</sequence>
<accession>G7E0U7</accession>
<name>G7E0U7_MIXOS</name>
<protein>
    <submittedName>
        <fullName evidence="2">Uncharacterized protein</fullName>
    </submittedName>
</protein>
<evidence type="ECO:0000256" key="1">
    <source>
        <dbReference type="SAM" id="MobiDB-lite"/>
    </source>
</evidence>
<organism evidence="2 3">
    <name type="scientific">Mixia osmundae (strain CBS 9802 / IAM 14324 / JCM 22182 / KY 12970)</name>
    <dbReference type="NCBI Taxonomy" id="764103"/>
    <lineage>
        <taxon>Eukaryota</taxon>
        <taxon>Fungi</taxon>
        <taxon>Dikarya</taxon>
        <taxon>Basidiomycota</taxon>
        <taxon>Pucciniomycotina</taxon>
        <taxon>Mixiomycetes</taxon>
        <taxon>Mixiales</taxon>
        <taxon>Mixiaceae</taxon>
        <taxon>Mixia</taxon>
    </lineage>
</organism>
<keyword evidence="3" id="KW-1185">Reference proteome</keyword>
<dbReference type="InParanoid" id="G7E0U7"/>
<comment type="caution">
    <text evidence="2">The sequence shown here is derived from an EMBL/GenBank/DDBJ whole genome shotgun (WGS) entry which is preliminary data.</text>
</comment>
<feature type="region of interest" description="Disordered" evidence="1">
    <location>
        <begin position="27"/>
        <end position="70"/>
    </location>
</feature>
<reference evidence="2 3" key="2">
    <citation type="journal article" date="2012" name="Open Biol.">
        <title>Characteristics of nucleosomes and linker DNA regions on the genome of the basidiomycete Mixia osmundae revealed by mono- and dinucleosome mapping.</title>
        <authorList>
            <person name="Nishida H."/>
            <person name="Kondo S."/>
            <person name="Matsumoto T."/>
            <person name="Suzuki Y."/>
            <person name="Yoshikawa H."/>
            <person name="Taylor T.D."/>
            <person name="Sugiyama J."/>
        </authorList>
    </citation>
    <scope>NUCLEOTIDE SEQUENCE [LARGE SCALE GENOMIC DNA]</scope>
    <source>
        <strain evidence="3">CBS 9802 / IAM 14324 / JCM 22182 / KY 12970</strain>
    </source>
</reference>
<evidence type="ECO:0000313" key="2">
    <source>
        <dbReference type="EMBL" id="GAA96457.1"/>
    </source>
</evidence>
<evidence type="ECO:0000313" key="3">
    <source>
        <dbReference type="Proteomes" id="UP000009131"/>
    </source>
</evidence>
<dbReference type="AlphaFoldDB" id="G7E0U7"/>
<gene>
    <name evidence="2" type="primary">Mo03124</name>
    <name evidence="2" type="ORF">E5Q_03124</name>
</gene>
<reference evidence="2 3" key="1">
    <citation type="journal article" date="2011" name="J. Gen. Appl. Microbiol.">
        <title>Draft genome sequencing of the enigmatic basidiomycete Mixia osmundae.</title>
        <authorList>
            <person name="Nishida H."/>
            <person name="Nagatsuka Y."/>
            <person name="Sugiyama J."/>
        </authorList>
    </citation>
    <scope>NUCLEOTIDE SEQUENCE [LARGE SCALE GENOMIC DNA]</scope>
    <source>
        <strain evidence="3">CBS 9802 / IAM 14324 / JCM 22182 / KY 12970</strain>
    </source>
</reference>
<dbReference type="RefSeq" id="XP_014568070.1">
    <property type="nucleotide sequence ID" value="XM_014712584.1"/>
</dbReference>